<protein>
    <submittedName>
        <fullName evidence="2">Uncharacterized protein</fullName>
    </submittedName>
</protein>
<accession>A0A540KXP5</accession>
<organism evidence="2 3">
    <name type="scientific">Malus baccata</name>
    <name type="common">Siberian crab apple</name>
    <name type="synonym">Pyrus baccata</name>
    <dbReference type="NCBI Taxonomy" id="106549"/>
    <lineage>
        <taxon>Eukaryota</taxon>
        <taxon>Viridiplantae</taxon>
        <taxon>Streptophyta</taxon>
        <taxon>Embryophyta</taxon>
        <taxon>Tracheophyta</taxon>
        <taxon>Spermatophyta</taxon>
        <taxon>Magnoliopsida</taxon>
        <taxon>eudicotyledons</taxon>
        <taxon>Gunneridae</taxon>
        <taxon>Pentapetalae</taxon>
        <taxon>rosids</taxon>
        <taxon>fabids</taxon>
        <taxon>Rosales</taxon>
        <taxon>Rosaceae</taxon>
        <taxon>Amygdaloideae</taxon>
        <taxon>Maleae</taxon>
        <taxon>Malus</taxon>
    </lineage>
</organism>
<keyword evidence="3" id="KW-1185">Reference proteome</keyword>
<evidence type="ECO:0000313" key="2">
    <source>
        <dbReference type="EMBL" id="TQD78859.1"/>
    </source>
</evidence>
<feature type="compositionally biased region" description="Acidic residues" evidence="1">
    <location>
        <begin position="154"/>
        <end position="165"/>
    </location>
</feature>
<comment type="caution">
    <text evidence="2">The sequence shown here is derived from an EMBL/GenBank/DDBJ whole genome shotgun (WGS) entry which is preliminary data.</text>
</comment>
<dbReference type="PANTHER" id="PTHR35719">
    <property type="entry name" value="OS01G0680600 PROTEIN"/>
    <property type="match status" value="1"/>
</dbReference>
<sequence>MPTTEKAIWLAGSVDVGVIEIVLEGVEEIGVGQLALAHDALAERLECVDVVDVHGHGGALIVHVAEEVHRRRPHHSELWKLALHMAGGVLPLAAQPHPWRPRYSFHFIFQNPLPSTHLSRSYAPSYRRWDSNAETIRSQRFGFNFRDKGNREEDAGDDEEEEEDYEYSRSKGTNKRRWWSDESSEMEEESSGGILEDAIDSFWILKGFELEFIRGAFLPVL</sequence>
<dbReference type="Proteomes" id="UP000315295">
    <property type="component" value="Unassembled WGS sequence"/>
</dbReference>
<evidence type="ECO:0000313" key="3">
    <source>
        <dbReference type="Proteomes" id="UP000315295"/>
    </source>
</evidence>
<dbReference type="AlphaFoldDB" id="A0A540KXP5"/>
<evidence type="ECO:0000256" key="1">
    <source>
        <dbReference type="SAM" id="MobiDB-lite"/>
    </source>
</evidence>
<proteinExistence type="predicted"/>
<dbReference type="PANTHER" id="PTHR35719:SF2">
    <property type="entry name" value="ABC TRANSMEMBRANE TYPE-1 DOMAIN-CONTAINING PROTEIN"/>
    <property type="match status" value="1"/>
</dbReference>
<reference evidence="2 3" key="1">
    <citation type="journal article" date="2019" name="G3 (Bethesda)">
        <title>Sequencing of a Wild Apple (Malus baccata) Genome Unravels the Differences Between Cultivated and Wild Apple Species Regarding Disease Resistance and Cold Tolerance.</title>
        <authorList>
            <person name="Chen X."/>
        </authorList>
    </citation>
    <scope>NUCLEOTIDE SEQUENCE [LARGE SCALE GENOMIC DNA]</scope>
    <source>
        <strain evidence="3">cv. Shandingzi</strain>
        <tissue evidence="2">Leaves</tissue>
    </source>
</reference>
<dbReference type="EMBL" id="VIEB01000887">
    <property type="protein sequence ID" value="TQD78859.1"/>
    <property type="molecule type" value="Genomic_DNA"/>
</dbReference>
<feature type="region of interest" description="Disordered" evidence="1">
    <location>
        <begin position="147"/>
        <end position="191"/>
    </location>
</feature>
<gene>
    <name evidence="2" type="ORF">C1H46_035590</name>
</gene>
<name>A0A540KXP5_MALBA</name>